<reference evidence="2" key="2">
    <citation type="submission" date="2021-08" db="EMBL/GenBank/DDBJ databases">
        <authorList>
            <person name="Eriksson T."/>
        </authorList>
    </citation>
    <scope>NUCLEOTIDE SEQUENCE</scope>
    <source>
        <strain evidence="2">Stoneville</strain>
        <tissue evidence="2">Whole head</tissue>
    </source>
</reference>
<feature type="region of interest" description="Disordered" evidence="1">
    <location>
        <begin position="380"/>
        <end position="409"/>
    </location>
</feature>
<evidence type="ECO:0000256" key="1">
    <source>
        <dbReference type="SAM" id="MobiDB-lite"/>
    </source>
</evidence>
<accession>A0A8J6H752</accession>
<feature type="region of interest" description="Disordered" evidence="1">
    <location>
        <begin position="587"/>
        <end position="623"/>
    </location>
</feature>
<evidence type="ECO:0000313" key="2">
    <source>
        <dbReference type="EMBL" id="KAH0808966.1"/>
    </source>
</evidence>
<keyword evidence="3" id="KW-1185">Reference proteome</keyword>
<feature type="compositionally biased region" description="Polar residues" evidence="1">
    <location>
        <begin position="591"/>
        <end position="607"/>
    </location>
</feature>
<dbReference type="EMBL" id="JABDTM020028423">
    <property type="protein sequence ID" value="KAH0808966.1"/>
    <property type="molecule type" value="Genomic_DNA"/>
</dbReference>
<feature type="compositionally biased region" description="Basic and acidic residues" evidence="1">
    <location>
        <begin position="1297"/>
        <end position="1323"/>
    </location>
</feature>
<gene>
    <name evidence="2" type="ORF">GEV33_013823</name>
</gene>
<feature type="region of interest" description="Disordered" evidence="1">
    <location>
        <begin position="1276"/>
        <end position="1323"/>
    </location>
</feature>
<feature type="region of interest" description="Disordered" evidence="1">
    <location>
        <begin position="1175"/>
        <end position="1247"/>
    </location>
</feature>
<organism evidence="2 3">
    <name type="scientific">Tenebrio molitor</name>
    <name type="common">Yellow mealworm beetle</name>
    <dbReference type="NCBI Taxonomy" id="7067"/>
    <lineage>
        <taxon>Eukaryota</taxon>
        <taxon>Metazoa</taxon>
        <taxon>Ecdysozoa</taxon>
        <taxon>Arthropoda</taxon>
        <taxon>Hexapoda</taxon>
        <taxon>Insecta</taxon>
        <taxon>Pterygota</taxon>
        <taxon>Neoptera</taxon>
        <taxon>Endopterygota</taxon>
        <taxon>Coleoptera</taxon>
        <taxon>Polyphaga</taxon>
        <taxon>Cucujiformia</taxon>
        <taxon>Tenebrionidae</taxon>
        <taxon>Tenebrio</taxon>
    </lineage>
</organism>
<reference evidence="2" key="1">
    <citation type="journal article" date="2020" name="J Insects Food Feed">
        <title>The yellow mealworm (Tenebrio molitor) genome: a resource for the emerging insects as food and feed industry.</title>
        <authorList>
            <person name="Eriksson T."/>
            <person name="Andere A."/>
            <person name="Kelstrup H."/>
            <person name="Emery V."/>
            <person name="Picard C."/>
        </authorList>
    </citation>
    <scope>NUCLEOTIDE SEQUENCE</scope>
    <source>
        <strain evidence="2">Stoneville</strain>
        <tissue evidence="2">Whole head</tissue>
    </source>
</reference>
<sequence length="1440" mass="161220">MKFGRVDAEINSDILTIRNSSYLFEFGRKRLSTSNVKRMSHLYGRAAIMGMIESSSERVIVDFVVWRKGSRCSVAVHLSIVCLHEEVIARGTMPALHQSSDSRVEIRFLSSENRLTTHLIRSIFMGAINANRTGAILSHGTIIASAVSIYPESRTATTANSASSRSANIAQQNRKIPTKSRKMLPRTTRPGNGRRTIAAFENRLLFVRLHRVRVPPVLLNRGEGDVCLINLLKIISTGLPKWCQVGAFHSSVRVLPGDGVTAAEIACFHHLIEDETATTKRNPNDAAFYKNTPLTFTLKSKNLYFTTRKQQIPHRLISASGQYFLLLVVPTSDCHRKNLSRVLGDDFEKMVPIRNGREAMEMFKESSEWGVGGGIGEVTTPESSHHRIGSRNRQPINRFAPDGPHRQPRYDLREENKQRRARRTATVAYWSTKQQHITTGITCDTFKREKAQINKNFGIIWSLDEIPKIPVELVFDTRRVRRSLNSKRSQSVGKAAGPALSRYLLEAPGILYILSDRSYLQFHLAKYRNNLQALDDTNEILNYKNLISPRISLFLWENSKRNKFTVPGVPPPSVAFRQREKSAFRDHAKSSGLSSGVAQASAASPSNLDGARPGRESKRYQKNVLRGARGFRGPFDAKASRWNGSFEHFHLRNVESGAIDRWRLKNGAVVAQEFDQRERWAKRSVNDWFLMRGHSLMTPNSCPSYRKPDRSTTSTSTGGPNQFWYVGVVRFDSTKTGDVAWWKVPSSRYHFWHRNDRNLSQSEMGKGAITTAETRFHLEGSVSGGNTLDRPILAYHLEGTKTGRSSLDRATTAEIIHLKSTTFGRGALDCATPAKILYHLEGTTSGIGALDRAIPPKKYFIMWKYHLEGTTYGRSALDRATPAEIRSNNIFALSGASRIPGGPRRPRSRCPPSRTATAANTASGQPTTGVRPRFFLQDADAGRTLFCNGWSKTLDQPLITYVLSTGRSSTGFLHCKSYDAVDDAHTDTKIERGDSLLLLFSFDVSSVQASEEIIKGDIALRCTNVACVTSRTARFGSRRGWLGALVHLSEQELAVLALDHSAFDHFTMVPPWYPIRAPLSLSPSPMVPDGSRRAQAVETSAENERKVSGPGRGPITSTAYDLCALSCFRALGEGGPGPMRYFTKNESCWRRSDVSRLKSTTLNVRVLLELPPLTRRSGHGSARTDSRLLHKTERRVERRREKTQRTMGAERNSTDERWYRGSLGPAASPEKMNRRGSETNLEGTGGTERHFAQKKWCNLRKQVVLLMPQHNRYDLSGFRGSRQDRTGSGYHLSRPRGSTEGRYVKRRPRDANGNDTHEKKEIDGLEEAKRTLQWRSGVGDEGFGACQEEGVGFWERSSIHTKCNNFSKSLNNFLGCELSVPSACTDETNQAPPRAPCNELYPHMISRCSKQKSKCVRNSCAKIHGDTNFSSTTLNKIRTL</sequence>
<name>A0A8J6H752_TENMO</name>
<protein>
    <submittedName>
        <fullName evidence="2">Uncharacterized protein</fullName>
    </submittedName>
</protein>
<comment type="caution">
    <text evidence="2">The sequence shown here is derived from an EMBL/GenBank/DDBJ whole genome shotgun (WGS) entry which is preliminary data.</text>
</comment>
<feature type="compositionally biased region" description="Polar residues" evidence="1">
    <location>
        <begin position="915"/>
        <end position="927"/>
    </location>
</feature>
<proteinExistence type="predicted"/>
<feature type="compositionally biased region" description="Basic and acidic residues" evidence="1">
    <location>
        <begin position="1182"/>
        <end position="1204"/>
    </location>
</feature>
<dbReference type="Proteomes" id="UP000719412">
    <property type="component" value="Unassembled WGS sequence"/>
</dbReference>
<feature type="region of interest" description="Disordered" evidence="1">
    <location>
        <begin position="895"/>
        <end position="927"/>
    </location>
</feature>
<evidence type="ECO:0000313" key="3">
    <source>
        <dbReference type="Proteomes" id="UP000719412"/>
    </source>
</evidence>